<dbReference type="Proteomes" id="UP000186817">
    <property type="component" value="Unassembled WGS sequence"/>
</dbReference>
<comment type="caution">
    <text evidence="2">The sequence shown here is derived from an EMBL/GenBank/DDBJ whole genome shotgun (WGS) entry which is preliminary data.</text>
</comment>
<reference evidence="2 3" key="1">
    <citation type="submission" date="2016-02" db="EMBL/GenBank/DDBJ databases">
        <title>Genome analysis of coral dinoflagellate symbionts highlights evolutionary adaptations to a symbiotic lifestyle.</title>
        <authorList>
            <person name="Aranda M."/>
            <person name="Li Y."/>
            <person name="Liew Y.J."/>
            <person name="Baumgarten S."/>
            <person name="Simakov O."/>
            <person name="Wilson M."/>
            <person name="Piel J."/>
            <person name="Ashoor H."/>
            <person name="Bougouffa S."/>
            <person name="Bajic V.B."/>
            <person name="Ryu T."/>
            <person name="Ravasi T."/>
            <person name="Bayer T."/>
            <person name="Micklem G."/>
            <person name="Kim H."/>
            <person name="Bhak J."/>
            <person name="Lajeunesse T.C."/>
            <person name="Voolstra C.R."/>
        </authorList>
    </citation>
    <scope>NUCLEOTIDE SEQUENCE [LARGE SCALE GENOMIC DNA]</scope>
    <source>
        <strain evidence="2 3">CCMP2467</strain>
    </source>
</reference>
<sequence length="889" mass="99680">MAMPADIATQAKGARVSSTAVVEEGPGLWDLPGDFNAQLTAQRPHVGTTCCQPGEGQARGNAKRAAPNYTFPVKAWSVAGHWPVEAEVPVAPFHRRAQQQPSCPNLRFDKIALLQAVQINNDQAQALQSTVHQELAKIESTELHQVRNSINRALLDAVEKHFPQPKPDDNRLSAQGGFRASAKHTWQLYKEMKAAHTVTAHSVFRQWQAIVSFMKASKALRAQSRHLKKASVLHKLAEAETAASKGDQRVLYQIVRSLTPHKHQFLSRLRDSQGRLLDKTASLQAMLQYARDTFSVHADDPAELSMTAGLAITDQAVQQELQKLGAAKAVPFNTAPASVWKYCAGSIAGLLGPALRQHFQDLPQYAYAKSRGTFDAILRVHMHFEANLTALLQQQEMQAVMVQPSNEDTPPDSATGVMTDPSQGLNPEADIFAFCSPTLLQSKQTRTQPLRKEQEAEVEPSEANGSTQPPKRPRPEPNLLMASRQSATSNPRRQPRTPKGQSLSAEARLMARLMLYHEDQLAAQRMDKDFVLFMRQDYASIIPSLHAISVEWHAKKEEGVENLTSSLRTLLLACLVKELLARVQKMASTQEGQEKLQRTKWMDLDQQWTFLRWCHKTKKLVVDDNKPSLSHTELVRQLTFLLENLRGDVIHKFHSTKGLDLVEENASNLPSVTFLLGISLRGERAHEMHEVLCKLLGCSAWQLIGVSLKREGLQRAPAAKQLAKMLYGKSFLGTWQGRSLDDDAALQRTEENSSSLCIGLGALPKHNPNVQSLLDHWYAQEEMSNMTLTLKANRKQQPTRTAAMASLWLRYVDLHGEEWIASQIYLLEVHLRQMVQDMGILQQRHNTLHYQISLLMRNQRHLAQQLASKSSPNKFRQTPQLIDLNELDD</sequence>
<evidence type="ECO:0000313" key="2">
    <source>
        <dbReference type="EMBL" id="OLQ09477.1"/>
    </source>
</evidence>
<evidence type="ECO:0000313" key="3">
    <source>
        <dbReference type="Proteomes" id="UP000186817"/>
    </source>
</evidence>
<feature type="region of interest" description="Disordered" evidence="1">
    <location>
        <begin position="444"/>
        <end position="478"/>
    </location>
</feature>
<protein>
    <submittedName>
        <fullName evidence="2">Uncharacterized protein</fullName>
    </submittedName>
</protein>
<accession>A0A1Q9EQ25</accession>
<organism evidence="2 3">
    <name type="scientific">Symbiodinium microadriaticum</name>
    <name type="common">Dinoflagellate</name>
    <name type="synonym">Zooxanthella microadriatica</name>
    <dbReference type="NCBI Taxonomy" id="2951"/>
    <lineage>
        <taxon>Eukaryota</taxon>
        <taxon>Sar</taxon>
        <taxon>Alveolata</taxon>
        <taxon>Dinophyceae</taxon>
        <taxon>Suessiales</taxon>
        <taxon>Symbiodiniaceae</taxon>
        <taxon>Symbiodinium</taxon>
    </lineage>
</organism>
<keyword evidence="3" id="KW-1185">Reference proteome</keyword>
<dbReference type="AlphaFoldDB" id="A0A1Q9EQ25"/>
<gene>
    <name evidence="2" type="ORF">AK812_SmicGene6912</name>
</gene>
<evidence type="ECO:0000256" key="1">
    <source>
        <dbReference type="SAM" id="MobiDB-lite"/>
    </source>
</evidence>
<dbReference type="OrthoDB" id="414072at2759"/>
<name>A0A1Q9EQ25_SYMMI</name>
<feature type="region of interest" description="Disordered" evidence="1">
    <location>
        <begin position="404"/>
        <end position="427"/>
    </location>
</feature>
<dbReference type="EMBL" id="LSRX01000096">
    <property type="protein sequence ID" value="OLQ09477.1"/>
    <property type="molecule type" value="Genomic_DNA"/>
</dbReference>
<proteinExistence type="predicted"/>